<name>A0AAV6WY79_9LAMI</name>
<dbReference type="PROSITE" id="PS50102">
    <property type="entry name" value="RRM"/>
    <property type="match status" value="1"/>
</dbReference>
<keyword evidence="5" id="KW-1185">Reference proteome</keyword>
<dbReference type="GO" id="GO:0003723">
    <property type="term" value="F:RNA binding"/>
    <property type="evidence" value="ECO:0007669"/>
    <property type="project" value="UniProtKB-UniRule"/>
</dbReference>
<feature type="compositionally biased region" description="Basic and acidic residues" evidence="2">
    <location>
        <begin position="47"/>
        <end position="74"/>
    </location>
</feature>
<dbReference type="PANTHER" id="PTHR34568">
    <property type="entry name" value="RRM DOMAIN-CONTAINING PROTEIN"/>
    <property type="match status" value="1"/>
</dbReference>
<evidence type="ECO:0000259" key="3">
    <source>
        <dbReference type="PROSITE" id="PS50102"/>
    </source>
</evidence>
<dbReference type="InterPro" id="IPR000504">
    <property type="entry name" value="RRM_dom"/>
</dbReference>
<evidence type="ECO:0000313" key="5">
    <source>
        <dbReference type="Proteomes" id="UP000826271"/>
    </source>
</evidence>
<gene>
    <name evidence="4" type="ORF">BUALT_Bualt12G0145500</name>
</gene>
<proteinExistence type="predicted"/>
<feature type="domain" description="RRM" evidence="3">
    <location>
        <begin position="225"/>
        <end position="300"/>
    </location>
</feature>
<evidence type="ECO:0000256" key="2">
    <source>
        <dbReference type="SAM" id="MobiDB-lite"/>
    </source>
</evidence>
<dbReference type="AlphaFoldDB" id="A0AAV6WY79"/>
<comment type="caution">
    <text evidence="4">The sequence shown here is derived from an EMBL/GenBank/DDBJ whole genome shotgun (WGS) entry which is preliminary data.</text>
</comment>
<dbReference type="EMBL" id="WHWC01000012">
    <property type="protein sequence ID" value="KAG8373192.1"/>
    <property type="molecule type" value="Genomic_DNA"/>
</dbReference>
<dbReference type="Pfam" id="PF00076">
    <property type="entry name" value="RRM_1"/>
    <property type="match status" value="1"/>
</dbReference>
<evidence type="ECO:0000256" key="1">
    <source>
        <dbReference type="PROSITE-ProRule" id="PRU00176"/>
    </source>
</evidence>
<dbReference type="CDD" id="cd00590">
    <property type="entry name" value="RRM_SF"/>
    <property type="match status" value="1"/>
</dbReference>
<dbReference type="SUPFAM" id="SSF54928">
    <property type="entry name" value="RNA-binding domain, RBD"/>
    <property type="match status" value="2"/>
</dbReference>
<keyword evidence="1" id="KW-0694">RNA-binding</keyword>
<organism evidence="4 5">
    <name type="scientific">Buddleja alternifolia</name>
    <dbReference type="NCBI Taxonomy" id="168488"/>
    <lineage>
        <taxon>Eukaryota</taxon>
        <taxon>Viridiplantae</taxon>
        <taxon>Streptophyta</taxon>
        <taxon>Embryophyta</taxon>
        <taxon>Tracheophyta</taxon>
        <taxon>Spermatophyta</taxon>
        <taxon>Magnoliopsida</taxon>
        <taxon>eudicotyledons</taxon>
        <taxon>Gunneridae</taxon>
        <taxon>Pentapetalae</taxon>
        <taxon>asterids</taxon>
        <taxon>lamiids</taxon>
        <taxon>Lamiales</taxon>
        <taxon>Scrophulariaceae</taxon>
        <taxon>Buddlejeae</taxon>
        <taxon>Buddleja</taxon>
    </lineage>
</organism>
<dbReference type="SMART" id="SM00360">
    <property type="entry name" value="RRM"/>
    <property type="match status" value="2"/>
</dbReference>
<dbReference type="Proteomes" id="UP000826271">
    <property type="component" value="Unassembled WGS sequence"/>
</dbReference>
<dbReference type="InterPro" id="IPR058942">
    <property type="entry name" value="AT3G52170-like"/>
</dbReference>
<evidence type="ECO:0000313" key="4">
    <source>
        <dbReference type="EMBL" id="KAG8373192.1"/>
    </source>
</evidence>
<dbReference type="InterPro" id="IPR035979">
    <property type="entry name" value="RBD_domain_sf"/>
</dbReference>
<protein>
    <recommendedName>
        <fullName evidence="3">RRM domain-containing protein</fullName>
    </recommendedName>
</protein>
<dbReference type="PANTHER" id="PTHR34568:SF5">
    <property type="entry name" value="RNA-BINDING (RRM_RBD_RNP MOTIFS) FAMILY PROTEIN"/>
    <property type="match status" value="1"/>
</dbReference>
<accession>A0AAV6WY79</accession>
<reference evidence="4" key="1">
    <citation type="submission" date="2019-10" db="EMBL/GenBank/DDBJ databases">
        <authorList>
            <person name="Zhang R."/>
            <person name="Pan Y."/>
            <person name="Wang J."/>
            <person name="Ma R."/>
            <person name="Yu S."/>
        </authorList>
    </citation>
    <scope>NUCLEOTIDE SEQUENCE</scope>
    <source>
        <strain evidence="4">LA-IB0</strain>
        <tissue evidence="4">Leaf</tissue>
    </source>
</reference>
<feature type="region of interest" description="Disordered" evidence="2">
    <location>
        <begin position="31"/>
        <end position="76"/>
    </location>
</feature>
<dbReference type="InterPro" id="IPR012677">
    <property type="entry name" value="Nucleotide-bd_a/b_plait_sf"/>
</dbReference>
<dbReference type="Gene3D" id="3.30.70.330">
    <property type="match status" value="1"/>
</dbReference>
<sequence length="526" mass="58771">MTKNEGEKAEEAISNALLNFTKHRDIQFKPLSQSNDLVPSGQIDNSEDGHLKEFPPDKCENDPPEYENVRDQGGDKSNGIQEVFNLNDNYMQSANDQSAGEIVKPRSLTFTHQPFEHSKEPCKEDAAKHSDIKGLIDFIRLQEDLQSNTTNDISNDGPFGENSVNHNMQKIDNDDKLPAVNSRNEYEETSMLDFKSIDSTDSKVSNKDQKQLKDALLAGKDSEGNKVLVRFLPSNVTESSLKHYFSSCGEILKVEVPYAEGRLFKIAYVCFKTREGFQNALKRSDMFGNCASIIVESATSTEKTTAKIPVPCLIGDPDIPAALVKNPTRTVRIEQLTREISSHHIEEALSFCGSNISGYFLGSSHSVAYVEFETEIGKERALAKQSINVLGNHLLMLRIDSPRTTVVRISNIQSIPLKKIHAVCKSLGVVRQSFVRSPDISDMHFELSEWPNMLKILNRLNGYEELGRRLQAAPAPVFPPEVLLALWHQPEERKHLKAIAASLLHKLGSEGLDTSRLVSLEHALFD</sequence>